<dbReference type="Pfam" id="PF07885">
    <property type="entry name" value="Ion_trans_2"/>
    <property type="match status" value="1"/>
</dbReference>
<keyword evidence="5" id="KW-1185">Reference proteome</keyword>
<feature type="transmembrane region" description="Helical" evidence="2">
    <location>
        <begin position="191"/>
        <end position="211"/>
    </location>
</feature>
<feature type="transmembrane region" description="Helical" evidence="2">
    <location>
        <begin position="223"/>
        <end position="248"/>
    </location>
</feature>
<dbReference type="GO" id="GO:0006813">
    <property type="term" value="P:potassium ion transport"/>
    <property type="evidence" value="ECO:0007669"/>
    <property type="project" value="InterPro"/>
</dbReference>
<dbReference type="GO" id="GO:0034220">
    <property type="term" value="P:monoatomic ion transmembrane transport"/>
    <property type="evidence" value="ECO:0007669"/>
    <property type="project" value="UniProtKB-KW"/>
</dbReference>
<dbReference type="InterPro" id="IPR003148">
    <property type="entry name" value="RCK_N"/>
</dbReference>
<keyword evidence="2" id="KW-0472">Membrane</keyword>
<dbReference type="Pfam" id="PF02254">
    <property type="entry name" value="TrkA_N"/>
    <property type="match status" value="1"/>
</dbReference>
<evidence type="ECO:0000259" key="3">
    <source>
        <dbReference type="PROSITE" id="PS51201"/>
    </source>
</evidence>
<dbReference type="Proteomes" id="UP000009374">
    <property type="component" value="Unassembled WGS sequence"/>
</dbReference>
<reference evidence="4 5" key="1">
    <citation type="journal article" date="2009" name="Appl. Environ. Microbiol.">
        <title>Community genomic and proteomic analyses of chemoautotrophic iron-oxidizing "Leptospirillum rubarum" (Group II) and "Leptospirillum ferrodiazotrophum" (Group III) bacteria in acid mine drainage biofilms.</title>
        <authorList>
            <person name="Goltsman D.S."/>
            <person name="Denef V.J."/>
            <person name="Singer S.W."/>
            <person name="VerBerkmoes N.C."/>
            <person name="Lefsrud M."/>
            <person name="Mueller R.S."/>
            <person name="Dick G.J."/>
            <person name="Sun C.L."/>
            <person name="Wheeler K.E."/>
            <person name="Zemla A."/>
            <person name="Baker B.J."/>
            <person name="Hauser L."/>
            <person name="Land M."/>
            <person name="Shah M.B."/>
            <person name="Thelen M.P."/>
            <person name="Hettich R.L."/>
            <person name="Banfield J.F."/>
        </authorList>
    </citation>
    <scope>NUCLEOTIDE SEQUENCE [LARGE SCALE GENOMIC DNA]</scope>
</reference>
<feature type="transmembrane region" description="Helical" evidence="2">
    <location>
        <begin position="158"/>
        <end position="179"/>
    </location>
</feature>
<dbReference type="AlphaFoldDB" id="C6HVE7"/>
<dbReference type="InterPro" id="IPR050721">
    <property type="entry name" value="Trk_Ktr_HKT_K-transport"/>
</dbReference>
<evidence type="ECO:0000313" key="4">
    <source>
        <dbReference type="EMBL" id="EES53521.1"/>
    </source>
</evidence>
<dbReference type="Gene3D" id="1.10.287.70">
    <property type="match status" value="1"/>
</dbReference>
<feature type="transmembrane region" description="Helical" evidence="2">
    <location>
        <begin position="110"/>
        <end position="129"/>
    </location>
</feature>
<keyword evidence="4" id="KW-0813">Transport</keyword>
<dbReference type="PANTHER" id="PTHR43833">
    <property type="entry name" value="POTASSIUM CHANNEL PROTEIN 2-RELATED-RELATED"/>
    <property type="match status" value="1"/>
</dbReference>
<dbReference type="SUPFAM" id="SSF51735">
    <property type="entry name" value="NAD(P)-binding Rossmann-fold domains"/>
    <property type="match status" value="1"/>
</dbReference>
<evidence type="ECO:0000313" key="5">
    <source>
        <dbReference type="Proteomes" id="UP000009374"/>
    </source>
</evidence>
<keyword evidence="4" id="KW-0407">Ion channel</keyword>
<feature type="transmembrane region" description="Helical" evidence="2">
    <location>
        <begin position="135"/>
        <end position="151"/>
    </location>
</feature>
<organism evidence="4 5">
    <name type="scientific">Leptospirillum ferrodiazotrophum</name>
    <dbReference type="NCBI Taxonomy" id="412449"/>
    <lineage>
        <taxon>Bacteria</taxon>
        <taxon>Pseudomonadati</taxon>
        <taxon>Nitrospirota</taxon>
        <taxon>Nitrospiria</taxon>
        <taxon>Nitrospirales</taxon>
        <taxon>Nitrospiraceae</taxon>
        <taxon>Leptospirillum</taxon>
    </lineage>
</organism>
<keyword evidence="2" id="KW-1133">Transmembrane helix</keyword>
<comment type="subcellular location">
    <subcellularLocation>
        <location evidence="1">Cell membrane</location>
        <topology evidence="1">Multi-pass membrane protein</topology>
    </subcellularLocation>
</comment>
<name>C6HVE7_9BACT</name>
<evidence type="ECO:0000256" key="2">
    <source>
        <dbReference type="SAM" id="Phobius"/>
    </source>
</evidence>
<accession>C6HVE7</accession>
<dbReference type="Gene3D" id="3.40.50.720">
    <property type="entry name" value="NAD(P)-binding Rossmann-like Domain"/>
    <property type="match status" value="1"/>
</dbReference>
<dbReference type="GO" id="GO:0005886">
    <property type="term" value="C:plasma membrane"/>
    <property type="evidence" value="ECO:0007669"/>
    <property type="project" value="UniProtKB-SubCell"/>
</dbReference>
<protein>
    <submittedName>
        <fullName evidence="4">Putative potassium channel protein</fullName>
    </submittedName>
</protein>
<sequence length="417" mass="45550">MSPKSLHTRLKVRGKRLIHWIQRRLQSAPGGSWIFPHGILALLVGLLGLKNVLPLFEQIHIIQSSFEKFGPAQDFAHLPGIFHIPGGIPKTLIGLVQILMSVGLLLRSRMIWAIILLMTLLSIAVDLFQSPLPEISLAFSLLLLGALILFRKTFDQSSLAIGTFLSVLSILLLMGYGIFGSLILGKGFAPPIQTLTTALYFAVITMATVGYGDIVPRTDDARLYVVSLVILGITVFSASLSSVIIPLMNERIKRALLPEKKMPTRKNHTILIGTGPLARSTYQELTSRNHPVTLIVPHEISDPPFAGCDQVIGDPADGEVLKEAGILDAQAIISLLDDDAENAFVVLAARDTGSKAKTVVSVRSRANFTRIQTVEPDMILAPEIIGGELIAMALSDEKVDGETFFRKALFMDRRLKK</sequence>
<feature type="domain" description="RCK N-terminal" evidence="3">
    <location>
        <begin position="266"/>
        <end position="386"/>
    </location>
</feature>
<dbReference type="SUPFAM" id="SSF81324">
    <property type="entry name" value="Voltage-gated potassium channels"/>
    <property type="match status" value="1"/>
</dbReference>
<dbReference type="InterPro" id="IPR013099">
    <property type="entry name" value="K_chnl_dom"/>
</dbReference>
<keyword evidence="4" id="KW-0406">Ion transport</keyword>
<feature type="transmembrane region" description="Helical" evidence="2">
    <location>
        <begin position="33"/>
        <end position="53"/>
    </location>
</feature>
<dbReference type="PANTHER" id="PTHR43833:SF11">
    <property type="entry name" value="VOLTAGE-GATED POTASSIUM CHANNEL KCH"/>
    <property type="match status" value="1"/>
</dbReference>
<dbReference type="InterPro" id="IPR036291">
    <property type="entry name" value="NAD(P)-bd_dom_sf"/>
</dbReference>
<dbReference type="EMBL" id="GG693862">
    <property type="protein sequence ID" value="EES53521.1"/>
    <property type="molecule type" value="Genomic_DNA"/>
</dbReference>
<gene>
    <name evidence="4" type="ORF">UBAL3_78920114</name>
</gene>
<evidence type="ECO:0000256" key="1">
    <source>
        <dbReference type="ARBA" id="ARBA00004651"/>
    </source>
</evidence>
<keyword evidence="2" id="KW-0812">Transmembrane</keyword>
<dbReference type="PROSITE" id="PS51201">
    <property type="entry name" value="RCK_N"/>
    <property type="match status" value="1"/>
</dbReference>
<proteinExistence type="predicted"/>